<proteinExistence type="predicted"/>
<organism evidence="1">
    <name type="scientific">Anguilla anguilla</name>
    <name type="common">European freshwater eel</name>
    <name type="synonym">Muraena anguilla</name>
    <dbReference type="NCBI Taxonomy" id="7936"/>
    <lineage>
        <taxon>Eukaryota</taxon>
        <taxon>Metazoa</taxon>
        <taxon>Chordata</taxon>
        <taxon>Craniata</taxon>
        <taxon>Vertebrata</taxon>
        <taxon>Euteleostomi</taxon>
        <taxon>Actinopterygii</taxon>
        <taxon>Neopterygii</taxon>
        <taxon>Teleostei</taxon>
        <taxon>Anguilliformes</taxon>
        <taxon>Anguillidae</taxon>
        <taxon>Anguilla</taxon>
    </lineage>
</organism>
<protein>
    <submittedName>
        <fullName evidence="1">Uncharacterized protein</fullName>
    </submittedName>
</protein>
<dbReference type="EMBL" id="GBXM01073518">
    <property type="protein sequence ID" value="JAH35059.1"/>
    <property type="molecule type" value="Transcribed_RNA"/>
</dbReference>
<accession>A0A0E9S0T2</accession>
<reference evidence="1" key="2">
    <citation type="journal article" date="2015" name="Fish Shellfish Immunol.">
        <title>Early steps in the European eel (Anguilla anguilla)-Vibrio vulnificus interaction in the gills: Role of the RtxA13 toxin.</title>
        <authorList>
            <person name="Callol A."/>
            <person name="Pajuelo D."/>
            <person name="Ebbesson L."/>
            <person name="Teles M."/>
            <person name="MacKenzie S."/>
            <person name="Amaro C."/>
        </authorList>
    </citation>
    <scope>NUCLEOTIDE SEQUENCE</scope>
</reference>
<sequence length="56" mass="6500">MVWFEEYMLIFVYSSIQQFLYVSLDRSIHCAINGMPHCKVIIFTADTVVIPISCLL</sequence>
<evidence type="ECO:0000313" key="1">
    <source>
        <dbReference type="EMBL" id="JAH35059.1"/>
    </source>
</evidence>
<reference evidence="1" key="1">
    <citation type="submission" date="2014-11" db="EMBL/GenBank/DDBJ databases">
        <authorList>
            <person name="Amaro Gonzalez C."/>
        </authorList>
    </citation>
    <scope>NUCLEOTIDE SEQUENCE</scope>
</reference>
<dbReference type="AlphaFoldDB" id="A0A0E9S0T2"/>
<name>A0A0E9S0T2_ANGAN</name>